<dbReference type="PANTHER" id="PTHR30520:SF8">
    <property type="entry name" value="NITRITE TRANSPORTER NIRC"/>
    <property type="match status" value="1"/>
</dbReference>
<reference evidence="6 7" key="1">
    <citation type="journal article" date="2008" name="Int. J. Syst. Evol. Microbiol.">
        <title>Tessaracoccus flavescens sp. nov., isolated from marine sediment.</title>
        <authorList>
            <person name="Lee D.W."/>
            <person name="Lee S.D."/>
        </authorList>
    </citation>
    <scope>NUCLEOTIDE SEQUENCE [LARGE SCALE GENOMIC DNA]</scope>
    <source>
        <strain evidence="6 7">T21</strain>
    </source>
</reference>
<dbReference type="EMBL" id="CP123967">
    <property type="protein sequence ID" value="WGT45996.1"/>
    <property type="molecule type" value="Genomic_DNA"/>
</dbReference>
<dbReference type="Pfam" id="PF01226">
    <property type="entry name" value="Form_Nir_trans"/>
    <property type="match status" value="1"/>
</dbReference>
<keyword evidence="7" id="KW-1185">Reference proteome</keyword>
<feature type="transmembrane region" description="Helical" evidence="5">
    <location>
        <begin position="67"/>
        <end position="89"/>
    </location>
</feature>
<organism evidence="6 7">
    <name type="scientific">Tessaracoccus lacteus</name>
    <dbReference type="NCBI Taxonomy" id="3041766"/>
    <lineage>
        <taxon>Bacteria</taxon>
        <taxon>Bacillati</taxon>
        <taxon>Actinomycetota</taxon>
        <taxon>Actinomycetes</taxon>
        <taxon>Propionibacteriales</taxon>
        <taxon>Propionibacteriaceae</taxon>
        <taxon>Tessaracoccus</taxon>
    </lineage>
</organism>
<accession>A0ABY8PU78</accession>
<feature type="transmembrane region" description="Helical" evidence="5">
    <location>
        <begin position="236"/>
        <end position="265"/>
    </location>
</feature>
<evidence type="ECO:0000256" key="5">
    <source>
        <dbReference type="SAM" id="Phobius"/>
    </source>
</evidence>
<comment type="subcellular location">
    <subcellularLocation>
        <location evidence="1">Membrane</location>
        <topology evidence="1">Multi-pass membrane protein</topology>
    </subcellularLocation>
</comment>
<feature type="transmembrane region" description="Helical" evidence="5">
    <location>
        <begin position="116"/>
        <end position="137"/>
    </location>
</feature>
<keyword evidence="2 5" id="KW-0812">Transmembrane</keyword>
<dbReference type="InterPro" id="IPR000292">
    <property type="entry name" value="For/NO2_transpt"/>
</dbReference>
<keyword evidence="3 5" id="KW-1133">Transmembrane helix</keyword>
<evidence type="ECO:0000313" key="6">
    <source>
        <dbReference type="EMBL" id="WGT45996.1"/>
    </source>
</evidence>
<protein>
    <submittedName>
        <fullName evidence="6">Formate/nitrite transporter family protein</fullName>
    </submittedName>
</protein>
<sequence>MSDTRLFPGQVFIQTVLEAAETKDTMSRRIKGPYLMRAAMAGLLIGILYVAHYQIVATFTDLGGVDFSGVGKILGAAVFGWALVFIYLTKSELLTSNMMLTSVAVYHRRITPSRQLGILSLCLLGNALGGLVLALMLKGSTIVTGGLLEAMQHSVDVKLGYTTSMLGLSDLFFRAVLCNLLINIAMLVVYNGYLKDYLAIIISMLSAVFLFVFLGLEHSVANTVLFMVVGLQGEVAVGAAALNVGVALLGNFVGGGVLIGFYYAFLNDPRRGRTTD</sequence>
<evidence type="ECO:0000256" key="1">
    <source>
        <dbReference type="ARBA" id="ARBA00004141"/>
    </source>
</evidence>
<evidence type="ECO:0000256" key="3">
    <source>
        <dbReference type="ARBA" id="ARBA00022989"/>
    </source>
</evidence>
<dbReference type="InterPro" id="IPR023271">
    <property type="entry name" value="Aquaporin-like"/>
</dbReference>
<feature type="transmembrane region" description="Helical" evidence="5">
    <location>
        <begin position="171"/>
        <end position="190"/>
    </location>
</feature>
<feature type="transmembrane region" description="Helical" evidence="5">
    <location>
        <begin position="34"/>
        <end position="55"/>
    </location>
</feature>
<dbReference type="Gene3D" id="1.20.1080.10">
    <property type="entry name" value="Glycerol uptake facilitator protein"/>
    <property type="match status" value="1"/>
</dbReference>
<evidence type="ECO:0000256" key="4">
    <source>
        <dbReference type="ARBA" id="ARBA00023136"/>
    </source>
</evidence>
<proteinExistence type="predicted"/>
<name>A0ABY8PU78_9ACTN</name>
<dbReference type="PANTHER" id="PTHR30520">
    <property type="entry name" value="FORMATE TRANSPORTER-RELATED"/>
    <property type="match status" value="1"/>
</dbReference>
<dbReference type="RefSeq" id="WP_281143829.1">
    <property type="nucleotide sequence ID" value="NZ_CP123967.1"/>
</dbReference>
<evidence type="ECO:0000313" key="7">
    <source>
        <dbReference type="Proteomes" id="UP001244136"/>
    </source>
</evidence>
<evidence type="ECO:0000256" key="2">
    <source>
        <dbReference type="ARBA" id="ARBA00022692"/>
    </source>
</evidence>
<dbReference type="Proteomes" id="UP001244136">
    <property type="component" value="Chromosome"/>
</dbReference>
<gene>
    <name evidence="6" type="ORF">QH948_07385</name>
</gene>
<keyword evidence="4 5" id="KW-0472">Membrane</keyword>